<evidence type="ECO:0000313" key="3">
    <source>
        <dbReference type="Proteomes" id="UP000219338"/>
    </source>
</evidence>
<evidence type="ECO:0000313" key="2">
    <source>
        <dbReference type="EMBL" id="SJL07808.1"/>
    </source>
</evidence>
<feature type="chain" id="PRO_5013329624" evidence="1">
    <location>
        <begin position="21"/>
        <end position="76"/>
    </location>
</feature>
<proteinExistence type="predicted"/>
<name>A0A284RGD3_ARMOS</name>
<dbReference type="EMBL" id="FUEG01000008">
    <property type="protein sequence ID" value="SJL07808.1"/>
    <property type="molecule type" value="Genomic_DNA"/>
</dbReference>
<keyword evidence="3" id="KW-1185">Reference proteome</keyword>
<keyword evidence="1" id="KW-0732">Signal</keyword>
<dbReference type="OrthoDB" id="2973146at2759"/>
<organism evidence="2 3">
    <name type="scientific">Armillaria ostoyae</name>
    <name type="common">Armillaria root rot fungus</name>
    <dbReference type="NCBI Taxonomy" id="47428"/>
    <lineage>
        <taxon>Eukaryota</taxon>
        <taxon>Fungi</taxon>
        <taxon>Dikarya</taxon>
        <taxon>Basidiomycota</taxon>
        <taxon>Agaricomycotina</taxon>
        <taxon>Agaricomycetes</taxon>
        <taxon>Agaricomycetidae</taxon>
        <taxon>Agaricales</taxon>
        <taxon>Marasmiineae</taxon>
        <taxon>Physalacriaceae</taxon>
        <taxon>Armillaria</taxon>
    </lineage>
</organism>
<dbReference type="AlphaFoldDB" id="A0A284RGD3"/>
<sequence>MAFFTRLAIALALAVTLVNAAPAMEARDQVVPMTTMTYTRVEWTLIPNSPYLTTTAFPFTVTQFSTINNAETTPAA</sequence>
<accession>A0A284RGD3</accession>
<dbReference type="Proteomes" id="UP000219338">
    <property type="component" value="Unassembled WGS sequence"/>
</dbReference>
<evidence type="ECO:0000256" key="1">
    <source>
        <dbReference type="SAM" id="SignalP"/>
    </source>
</evidence>
<feature type="signal peptide" evidence="1">
    <location>
        <begin position="1"/>
        <end position="20"/>
    </location>
</feature>
<protein>
    <submittedName>
        <fullName evidence="2">Uncharacterized protein</fullName>
    </submittedName>
</protein>
<gene>
    <name evidence="2" type="ORF">ARMOST_11160</name>
</gene>
<reference evidence="3" key="1">
    <citation type="journal article" date="2017" name="Nat. Ecol. Evol.">
        <title>Genome expansion and lineage-specific genetic innovations in the forest pathogenic fungi Armillaria.</title>
        <authorList>
            <person name="Sipos G."/>
            <person name="Prasanna A.N."/>
            <person name="Walter M.C."/>
            <person name="O'Connor E."/>
            <person name="Balint B."/>
            <person name="Krizsan K."/>
            <person name="Kiss B."/>
            <person name="Hess J."/>
            <person name="Varga T."/>
            <person name="Slot J."/>
            <person name="Riley R."/>
            <person name="Boka B."/>
            <person name="Rigling D."/>
            <person name="Barry K."/>
            <person name="Lee J."/>
            <person name="Mihaltcheva S."/>
            <person name="LaButti K."/>
            <person name="Lipzen A."/>
            <person name="Waldron R."/>
            <person name="Moloney N.M."/>
            <person name="Sperisen C."/>
            <person name="Kredics L."/>
            <person name="Vagvoelgyi C."/>
            <person name="Patrignani A."/>
            <person name="Fitzpatrick D."/>
            <person name="Nagy I."/>
            <person name="Doyle S."/>
            <person name="Anderson J.B."/>
            <person name="Grigoriev I.V."/>
            <person name="Gueldener U."/>
            <person name="Muensterkoetter M."/>
            <person name="Nagy L.G."/>
        </authorList>
    </citation>
    <scope>NUCLEOTIDE SEQUENCE [LARGE SCALE GENOMIC DNA]</scope>
    <source>
        <strain evidence="3">C18/9</strain>
    </source>
</reference>